<feature type="domain" description="VOC" evidence="2">
    <location>
        <begin position="137"/>
        <end position="249"/>
    </location>
</feature>
<dbReference type="InterPro" id="IPR004360">
    <property type="entry name" value="Glyas_Fos-R_dOase_dom"/>
</dbReference>
<evidence type="ECO:0000256" key="1">
    <source>
        <dbReference type="ARBA" id="ARBA00022723"/>
    </source>
</evidence>
<evidence type="ECO:0000313" key="4">
    <source>
        <dbReference type="Proteomes" id="UP001620597"/>
    </source>
</evidence>
<organism evidence="3 4">
    <name type="scientific">Oceanobacter antarcticus</name>
    <dbReference type="NCBI Taxonomy" id="3133425"/>
    <lineage>
        <taxon>Bacteria</taxon>
        <taxon>Pseudomonadati</taxon>
        <taxon>Pseudomonadota</taxon>
        <taxon>Gammaproteobacteria</taxon>
        <taxon>Oceanospirillales</taxon>
        <taxon>Oceanospirillaceae</taxon>
        <taxon>Oceanobacter</taxon>
    </lineage>
</organism>
<dbReference type="InterPro" id="IPR051332">
    <property type="entry name" value="Fosfomycin_Res_Enzymes"/>
</dbReference>
<dbReference type="InterPro" id="IPR029068">
    <property type="entry name" value="Glyas_Bleomycin-R_OHBP_Dase"/>
</dbReference>
<dbReference type="InterPro" id="IPR037523">
    <property type="entry name" value="VOC_core"/>
</dbReference>
<evidence type="ECO:0000259" key="2">
    <source>
        <dbReference type="PROSITE" id="PS51819"/>
    </source>
</evidence>
<keyword evidence="1" id="KW-0479">Metal-binding</keyword>
<dbReference type="PANTHER" id="PTHR36113">
    <property type="entry name" value="LYASE, PUTATIVE-RELATED-RELATED"/>
    <property type="match status" value="1"/>
</dbReference>
<dbReference type="SUPFAM" id="SSF54593">
    <property type="entry name" value="Glyoxalase/Bleomycin resistance protein/Dihydroxybiphenyl dioxygenase"/>
    <property type="match status" value="1"/>
</dbReference>
<dbReference type="EMBL" id="JBBKTX010000012">
    <property type="protein sequence ID" value="MFK4752931.1"/>
    <property type="molecule type" value="Genomic_DNA"/>
</dbReference>
<feature type="domain" description="VOC" evidence="2">
    <location>
        <begin position="6"/>
        <end position="119"/>
    </location>
</feature>
<dbReference type="PROSITE" id="PS51819">
    <property type="entry name" value="VOC"/>
    <property type="match status" value="2"/>
</dbReference>
<dbReference type="CDD" id="cd08361">
    <property type="entry name" value="PpCmtC_N"/>
    <property type="match status" value="1"/>
</dbReference>
<proteinExistence type="predicted"/>
<keyword evidence="4" id="KW-1185">Reference proteome</keyword>
<gene>
    <name evidence="3" type="ORF">WG929_10970</name>
</gene>
<dbReference type="Proteomes" id="UP001620597">
    <property type="component" value="Unassembled WGS sequence"/>
</dbReference>
<dbReference type="Gene3D" id="3.10.180.10">
    <property type="entry name" value="2,3-Dihydroxybiphenyl 1,2-Dioxygenase, domain 1"/>
    <property type="match status" value="2"/>
</dbReference>
<dbReference type="PANTHER" id="PTHR36113:SF6">
    <property type="entry name" value="FOSFOMYCIN RESISTANCE PROTEIN FOSX"/>
    <property type="match status" value="1"/>
</dbReference>
<name>A0ABW8NJ94_9GAMM</name>
<comment type="caution">
    <text evidence="3">The sequence shown here is derived from an EMBL/GenBank/DDBJ whole genome shotgun (WGS) entry which is preliminary data.</text>
</comment>
<reference evidence="3 4" key="1">
    <citation type="submission" date="2024-03" db="EMBL/GenBank/DDBJ databases">
        <title>High-quality draft genome sequence of Oceanobacter sp. wDCs-4.</title>
        <authorList>
            <person name="Dong C."/>
        </authorList>
    </citation>
    <scope>NUCLEOTIDE SEQUENCE [LARGE SCALE GENOMIC DNA]</scope>
    <source>
        <strain evidence="4">wDCs-4</strain>
    </source>
</reference>
<evidence type="ECO:0000313" key="3">
    <source>
        <dbReference type="EMBL" id="MFK4752931.1"/>
    </source>
</evidence>
<protein>
    <submittedName>
        <fullName evidence="3">VOC family protein</fullName>
    </submittedName>
</protein>
<accession>A0ABW8NJ94</accession>
<sequence length="284" mass="32334">MSDITDVRYVRFGTRNLPAAIDFATRIVGLELVRQEHGSAYFRSDDRDHTLCYFEGDPGDHTLGFEVSDVSQLDCAAAELEQDGLLVRFGTQDECEQRYVHSFLTFHDHTGNKIELVWRPHASGRRYFPSRDAGITGFSHVGLCSKDPARDEQFWTKVFNARVSDWIGPSALLRLDAIHHRLALFPTNRSGVQHINHQVDSIDDIMRSWYFLQEQGVKVVFGPGRHPTSGARFLYFEGPEGMVYEYSCGVSEVDEATHRPRQFPLEPSGFCMWGSKPDIPEFKS</sequence>
<dbReference type="Pfam" id="PF00903">
    <property type="entry name" value="Glyoxalase"/>
    <property type="match status" value="2"/>
</dbReference>
<dbReference type="RefSeq" id="WP_369855522.1">
    <property type="nucleotide sequence ID" value="NZ_JBBKTX010000012.1"/>
</dbReference>